<sequence length="115" mass="12911">MAESPGAAEEEAAGDRAPGEEAEADAAPQEEELPPVSVIRAELVRGHRPVILSQVPVYIGLRDRAGHFFEDKGQCPSLRYCWMRGPVIKPCVFHPHKTSQFRDVTKTWQYYCSKE</sequence>
<evidence type="ECO:0000313" key="3">
    <source>
        <dbReference type="Proteomes" id="UP001189429"/>
    </source>
</evidence>
<proteinExistence type="predicted"/>
<organism evidence="2 3">
    <name type="scientific">Prorocentrum cordatum</name>
    <dbReference type="NCBI Taxonomy" id="2364126"/>
    <lineage>
        <taxon>Eukaryota</taxon>
        <taxon>Sar</taxon>
        <taxon>Alveolata</taxon>
        <taxon>Dinophyceae</taxon>
        <taxon>Prorocentrales</taxon>
        <taxon>Prorocentraceae</taxon>
        <taxon>Prorocentrum</taxon>
    </lineage>
</organism>
<feature type="region of interest" description="Disordered" evidence="1">
    <location>
        <begin position="1"/>
        <end position="35"/>
    </location>
</feature>
<evidence type="ECO:0000313" key="2">
    <source>
        <dbReference type="EMBL" id="CAK0817581.1"/>
    </source>
</evidence>
<evidence type="ECO:0000256" key="1">
    <source>
        <dbReference type="SAM" id="MobiDB-lite"/>
    </source>
</evidence>
<feature type="compositionally biased region" description="Acidic residues" evidence="1">
    <location>
        <begin position="20"/>
        <end position="33"/>
    </location>
</feature>
<keyword evidence="3" id="KW-1185">Reference proteome</keyword>
<dbReference type="EMBL" id="CAUYUJ010006503">
    <property type="protein sequence ID" value="CAK0817581.1"/>
    <property type="molecule type" value="Genomic_DNA"/>
</dbReference>
<feature type="non-terminal residue" evidence="2">
    <location>
        <position position="115"/>
    </location>
</feature>
<name>A0ABN9REX8_9DINO</name>
<dbReference type="Proteomes" id="UP001189429">
    <property type="component" value="Unassembled WGS sequence"/>
</dbReference>
<reference evidence="2" key="1">
    <citation type="submission" date="2023-10" db="EMBL/GenBank/DDBJ databases">
        <authorList>
            <person name="Chen Y."/>
            <person name="Shah S."/>
            <person name="Dougan E. K."/>
            <person name="Thang M."/>
            <person name="Chan C."/>
        </authorList>
    </citation>
    <scope>NUCLEOTIDE SEQUENCE [LARGE SCALE GENOMIC DNA]</scope>
</reference>
<gene>
    <name evidence="2" type="ORF">PCOR1329_LOCUS20145</name>
</gene>
<accession>A0ABN9REX8</accession>
<protein>
    <submittedName>
        <fullName evidence="2">Uncharacterized protein</fullName>
    </submittedName>
</protein>
<comment type="caution">
    <text evidence="2">The sequence shown here is derived from an EMBL/GenBank/DDBJ whole genome shotgun (WGS) entry which is preliminary data.</text>
</comment>